<evidence type="ECO:0000313" key="8">
    <source>
        <dbReference type="Proteomes" id="UP000228952"/>
    </source>
</evidence>
<dbReference type="InterPro" id="IPR001288">
    <property type="entry name" value="Translation_initiation_fac_3"/>
</dbReference>
<gene>
    <name evidence="7" type="primary">infC</name>
    <name evidence="7" type="ORF">COX64_04050</name>
</gene>
<feature type="domain" description="Translation initiation factor 3 N-terminal" evidence="6">
    <location>
        <begin position="56"/>
        <end position="123"/>
    </location>
</feature>
<dbReference type="Gene3D" id="3.30.110.10">
    <property type="entry name" value="Translation initiation factor 3 (IF-3), C-terminal domain"/>
    <property type="match status" value="1"/>
</dbReference>
<dbReference type="SUPFAM" id="SSF55200">
    <property type="entry name" value="Translation initiation factor IF3, C-terminal domain"/>
    <property type="match status" value="1"/>
</dbReference>
<dbReference type="PANTHER" id="PTHR10938">
    <property type="entry name" value="TRANSLATION INITIATION FACTOR IF-3"/>
    <property type="match status" value="1"/>
</dbReference>
<dbReference type="EMBL" id="PFQB01000101">
    <property type="protein sequence ID" value="PJA12868.1"/>
    <property type="molecule type" value="Genomic_DNA"/>
</dbReference>
<dbReference type="GO" id="GO:0016020">
    <property type="term" value="C:membrane"/>
    <property type="evidence" value="ECO:0007669"/>
    <property type="project" value="TreeGrafter"/>
</dbReference>
<dbReference type="Pfam" id="PF05198">
    <property type="entry name" value="IF3_N"/>
    <property type="match status" value="1"/>
</dbReference>
<organism evidence="7 8">
    <name type="scientific">Candidatus Dojkabacteria bacterium CG_4_10_14_0_2_um_filter_Dojkabacteria_WS6_41_15</name>
    <dbReference type="NCBI Taxonomy" id="2014249"/>
    <lineage>
        <taxon>Bacteria</taxon>
        <taxon>Candidatus Dojkabacteria</taxon>
    </lineage>
</organism>
<accession>A0A2M7W152</accession>
<comment type="similarity">
    <text evidence="1">Belongs to the IF-3 family.</text>
</comment>
<dbReference type="InterPro" id="IPR036787">
    <property type="entry name" value="T_IF-3_N_sf"/>
</dbReference>
<evidence type="ECO:0000313" key="7">
    <source>
        <dbReference type="EMBL" id="PJA12868.1"/>
    </source>
</evidence>
<dbReference type="GO" id="GO:0003743">
    <property type="term" value="F:translation initiation factor activity"/>
    <property type="evidence" value="ECO:0007669"/>
    <property type="project" value="UniProtKB-UniRule"/>
</dbReference>
<comment type="caution">
    <text evidence="7">The sequence shown here is derived from an EMBL/GenBank/DDBJ whole genome shotgun (WGS) entry which is preliminary data.</text>
</comment>
<dbReference type="Proteomes" id="UP000228952">
    <property type="component" value="Unassembled WGS sequence"/>
</dbReference>
<sequence>MRDNRFSSFKPRPGGGSFSRFGGGRRPGGFSNDRPGYTPRPRMQVFDPLEKEFPRNNAITTPEVRVVGAKGENLGVMVTKDAIAQAENEEIDLILIAPQAKPPVCKMIAWESFRYQHKKKVKEMRKHQKTIKVKEIKVSPKIAGMDLERKIDKIHEVTAKGDQAKITIMRRWPVTEEAARKFKDIMLTKLDESCTIISIQEKGKNIFILVKSKSKIDAKT</sequence>
<evidence type="ECO:0000256" key="2">
    <source>
        <dbReference type="ARBA" id="ARBA00022540"/>
    </source>
</evidence>
<dbReference type="GO" id="GO:0032790">
    <property type="term" value="P:ribosome disassembly"/>
    <property type="evidence" value="ECO:0007669"/>
    <property type="project" value="TreeGrafter"/>
</dbReference>
<dbReference type="PANTHER" id="PTHR10938:SF0">
    <property type="entry name" value="TRANSLATION INITIATION FACTOR IF-3, MITOCHONDRIAL"/>
    <property type="match status" value="1"/>
</dbReference>
<dbReference type="GO" id="GO:0005829">
    <property type="term" value="C:cytosol"/>
    <property type="evidence" value="ECO:0007669"/>
    <property type="project" value="TreeGrafter"/>
</dbReference>
<keyword evidence="3" id="KW-0648">Protein biosynthesis</keyword>
<dbReference type="InterPro" id="IPR036788">
    <property type="entry name" value="T_IF-3_C_sf"/>
</dbReference>
<reference evidence="8" key="1">
    <citation type="submission" date="2017-09" db="EMBL/GenBank/DDBJ databases">
        <title>Depth-based differentiation of microbial function through sediment-hosted aquifers and enrichment of novel symbionts in the deep terrestrial subsurface.</title>
        <authorList>
            <person name="Probst A.J."/>
            <person name="Ladd B."/>
            <person name="Jarett J.K."/>
            <person name="Geller-Mcgrath D.E."/>
            <person name="Sieber C.M.K."/>
            <person name="Emerson J.B."/>
            <person name="Anantharaman K."/>
            <person name="Thomas B.C."/>
            <person name="Malmstrom R."/>
            <person name="Stieglmeier M."/>
            <person name="Klingl A."/>
            <person name="Woyke T."/>
            <person name="Ryan C.M."/>
            <person name="Banfield J.F."/>
        </authorList>
    </citation>
    <scope>NUCLEOTIDE SEQUENCE [LARGE SCALE GENOMIC DNA]</scope>
</reference>
<evidence type="ECO:0000256" key="1">
    <source>
        <dbReference type="ARBA" id="ARBA00005439"/>
    </source>
</evidence>
<evidence type="ECO:0000259" key="6">
    <source>
        <dbReference type="Pfam" id="PF05198"/>
    </source>
</evidence>
<dbReference type="NCBIfam" id="TIGR00168">
    <property type="entry name" value="infC"/>
    <property type="match status" value="1"/>
</dbReference>
<dbReference type="InterPro" id="IPR019814">
    <property type="entry name" value="Translation_initiation_fac_3_N"/>
</dbReference>
<feature type="region of interest" description="Disordered" evidence="5">
    <location>
        <begin position="1"/>
        <end position="42"/>
    </location>
</feature>
<evidence type="ECO:0000256" key="5">
    <source>
        <dbReference type="SAM" id="MobiDB-lite"/>
    </source>
</evidence>
<dbReference type="Gene3D" id="3.10.20.80">
    <property type="entry name" value="Translation initiation factor 3 (IF-3), N-terminal domain"/>
    <property type="match status" value="1"/>
</dbReference>
<dbReference type="GO" id="GO:0043022">
    <property type="term" value="F:ribosome binding"/>
    <property type="evidence" value="ECO:0007669"/>
    <property type="project" value="TreeGrafter"/>
</dbReference>
<keyword evidence="2 7" id="KW-0396">Initiation factor</keyword>
<feature type="compositionally biased region" description="Gly residues" evidence="5">
    <location>
        <begin position="13"/>
        <end position="27"/>
    </location>
</feature>
<name>A0A2M7W152_9BACT</name>
<dbReference type="SUPFAM" id="SSF54364">
    <property type="entry name" value="Translation initiation factor IF3, N-terminal domain"/>
    <property type="match status" value="1"/>
</dbReference>
<dbReference type="AlphaFoldDB" id="A0A2M7W152"/>
<proteinExistence type="inferred from homology"/>
<evidence type="ECO:0000256" key="4">
    <source>
        <dbReference type="NCBIfam" id="TIGR00168"/>
    </source>
</evidence>
<evidence type="ECO:0000256" key="3">
    <source>
        <dbReference type="ARBA" id="ARBA00022917"/>
    </source>
</evidence>
<protein>
    <recommendedName>
        <fullName evidence="4">Translation initiation factor IF-3</fullName>
    </recommendedName>
</protein>